<dbReference type="Proteomes" id="UP001529510">
    <property type="component" value="Unassembled WGS sequence"/>
</dbReference>
<comment type="caution">
    <text evidence="1">The sequence shown here is derived from an EMBL/GenBank/DDBJ whole genome shotgun (WGS) entry which is preliminary data.</text>
</comment>
<accession>A0ABD0MNM5</accession>
<keyword evidence="2" id="KW-1185">Reference proteome</keyword>
<evidence type="ECO:0000313" key="1">
    <source>
        <dbReference type="EMBL" id="KAL0150549.1"/>
    </source>
</evidence>
<dbReference type="AlphaFoldDB" id="A0ABD0MNM5"/>
<sequence length="53" mass="6022">WCGRKKTLVITKESRSEENGASFARNHEVVKLMNTENIAENSNSELTDINLDK</sequence>
<gene>
    <name evidence="1" type="ORF">M9458_054142</name>
</gene>
<name>A0ABD0MNM5_CIRMR</name>
<reference evidence="1 2" key="1">
    <citation type="submission" date="2024-05" db="EMBL/GenBank/DDBJ databases">
        <title>Genome sequencing and assembly of Indian major carp, Cirrhinus mrigala (Hamilton, 1822).</title>
        <authorList>
            <person name="Mohindra V."/>
            <person name="Chowdhury L.M."/>
            <person name="Lal K."/>
            <person name="Jena J.K."/>
        </authorList>
    </citation>
    <scope>NUCLEOTIDE SEQUENCE [LARGE SCALE GENOMIC DNA]</scope>
    <source>
        <strain evidence="1">CM1030</strain>
        <tissue evidence="1">Blood</tissue>
    </source>
</reference>
<evidence type="ECO:0008006" key="3">
    <source>
        <dbReference type="Google" id="ProtNLM"/>
    </source>
</evidence>
<dbReference type="EMBL" id="JAMKFB020000292">
    <property type="protein sequence ID" value="KAL0150549.1"/>
    <property type="molecule type" value="Genomic_DNA"/>
</dbReference>
<feature type="non-terminal residue" evidence="1">
    <location>
        <position position="1"/>
    </location>
</feature>
<organism evidence="1 2">
    <name type="scientific">Cirrhinus mrigala</name>
    <name type="common">Mrigala</name>
    <dbReference type="NCBI Taxonomy" id="683832"/>
    <lineage>
        <taxon>Eukaryota</taxon>
        <taxon>Metazoa</taxon>
        <taxon>Chordata</taxon>
        <taxon>Craniata</taxon>
        <taxon>Vertebrata</taxon>
        <taxon>Euteleostomi</taxon>
        <taxon>Actinopterygii</taxon>
        <taxon>Neopterygii</taxon>
        <taxon>Teleostei</taxon>
        <taxon>Ostariophysi</taxon>
        <taxon>Cypriniformes</taxon>
        <taxon>Cyprinidae</taxon>
        <taxon>Labeoninae</taxon>
        <taxon>Labeonini</taxon>
        <taxon>Cirrhinus</taxon>
    </lineage>
</organism>
<protein>
    <recommendedName>
        <fullName evidence="3">Breast cancer susceptibility 1</fullName>
    </recommendedName>
</protein>
<evidence type="ECO:0000313" key="2">
    <source>
        <dbReference type="Proteomes" id="UP001529510"/>
    </source>
</evidence>
<proteinExistence type="predicted"/>